<dbReference type="EMBL" id="JACSEA010000023">
    <property type="protein sequence ID" value="KAF7379462.1"/>
    <property type="molecule type" value="Genomic_DNA"/>
</dbReference>
<protein>
    <recommendedName>
        <fullName evidence="10">Odorant receptor</fullName>
    </recommendedName>
</protein>
<accession>A0A834J0B0</accession>
<evidence type="ECO:0000313" key="11">
    <source>
        <dbReference type="EMBL" id="KAF7379462.1"/>
    </source>
</evidence>
<gene>
    <name evidence="11" type="ORF">HZH66_014833</name>
</gene>
<evidence type="ECO:0000256" key="7">
    <source>
        <dbReference type="ARBA" id="ARBA00023136"/>
    </source>
</evidence>
<evidence type="ECO:0000256" key="8">
    <source>
        <dbReference type="ARBA" id="ARBA00023170"/>
    </source>
</evidence>
<keyword evidence="12" id="KW-1185">Reference proteome</keyword>
<dbReference type="GO" id="GO:0005886">
    <property type="term" value="C:plasma membrane"/>
    <property type="evidence" value="ECO:0007669"/>
    <property type="project" value="UniProtKB-SubCell"/>
</dbReference>
<keyword evidence="8 10" id="KW-0675">Receptor</keyword>
<dbReference type="Pfam" id="PF02949">
    <property type="entry name" value="7tm_6"/>
    <property type="match status" value="1"/>
</dbReference>
<dbReference type="GO" id="GO:0007165">
    <property type="term" value="P:signal transduction"/>
    <property type="evidence" value="ECO:0007669"/>
    <property type="project" value="UniProtKB-KW"/>
</dbReference>
<feature type="transmembrane region" description="Helical" evidence="10">
    <location>
        <begin position="36"/>
        <end position="55"/>
    </location>
</feature>
<keyword evidence="9 10" id="KW-0807">Transducer</keyword>
<dbReference type="PANTHER" id="PTHR21137:SF35">
    <property type="entry name" value="ODORANT RECEPTOR 19A-RELATED"/>
    <property type="match status" value="1"/>
</dbReference>
<proteinExistence type="inferred from homology"/>
<evidence type="ECO:0000256" key="3">
    <source>
        <dbReference type="ARBA" id="ARBA00022606"/>
    </source>
</evidence>
<evidence type="ECO:0000256" key="10">
    <source>
        <dbReference type="RuleBase" id="RU351113"/>
    </source>
</evidence>
<comment type="caution">
    <text evidence="10">Lacks conserved residue(s) required for the propagation of feature annotation.</text>
</comment>
<keyword evidence="6 10" id="KW-1133">Transmembrane helix</keyword>
<feature type="transmembrane region" description="Helical" evidence="10">
    <location>
        <begin position="273"/>
        <end position="293"/>
    </location>
</feature>
<comment type="subcellular location">
    <subcellularLocation>
        <location evidence="1 10">Cell membrane</location>
        <topology evidence="1 10">Multi-pass membrane protein</topology>
    </subcellularLocation>
</comment>
<dbReference type="InterPro" id="IPR004117">
    <property type="entry name" value="7tm6_olfct_rcpt"/>
</dbReference>
<evidence type="ECO:0000256" key="6">
    <source>
        <dbReference type="ARBA" id="ARBA00022989"/>
    </source>
</evidence>
<dbReference type="GO" id="GO:0004984">
    <property type="term" value="F:olfactory receptor activity"/>
    <property type="evidence" value="ECO:0007669"/>
    <property type="project" value="InterPro"/>
</dbReference>
<dbReference type="PANTHER" id="PTHR21137">
    <property type="entry name" value="ODORANT RECEPTOR"/>
    <property type="match status" value="1"/>
</dbReference>
<feature type="transmembrane region" description="Helical" evidence="10">
    <location>
        <begin position="305"/>
        <end position="321"/>
    </location>
</feature>
<reference evidence="11" key="1">
    <citation type="journal article" date="2020" name="G3 (Bethesda)">
        <title>High-Quality Assemblies for Three Invasive Social Wasps from the &lt;i&gt;Vespula&lt;/i&gt; Genus.</title>
        <authorList>
            <person name="Harrop T.W.R."/>
            <person name="Guhlin J."/>
            <person name="McLaughlin G.M."/>
            <person name="Permina E."/>
            <person name="Stockwell P."/>
            <person name="Gilligan J."/>
            <person name="Le Lec M.F."/>
            <person name="Gruber M.A.M."/>
            <person name="Quinn O."/>
            <person name="Lovegrove M."/>
            <person name="Duncan E.J."/>
            <person name="Remnant E.J."/>
            <person name="Van Eeckhoven J."/>
            <person name="Graham B."/>
            <person name="Knapp R.A."/>
            <person name="Langford K.W."/>
            <person name="Kronenberg Z."/>
            <person name="Press M.O."/>
            <person name="Eacker S.M."/>
            <person name="Wilson-Rankin E.E."/>
            <person name="Purcell J."/>
            <person name="Lester P.J."/>
            <person name="Dearden P.K."/>
        </authorList>
    </citation>
    <scope>NUCLEOTIDE SEQUENCE</scope>
    <source>
        <strain evidence="11">Marl-1</strain>
    </source>
</reference>
<dbReference type="GO" id="GO:0005549">
    <property type="term" value="F:odorant binding"/>
    <property type="evidence" value="ECO:0007669"/>
    <property type="project" value="InterPro"/>
</dbReference>
<keyword evidence="7 10" id="KW-0472">Membrane</keyword>
<dbReference type="Proteomes" id="UP000614350">
    <property type="component" value="Unassembled WGS sequence"/>
</dbReference>
<feature type="transmembrane region" description="Helical" evidence="10">
    <location>
        <begin position="201"/>
        <end position="222"/>
    </location>
</feature>
<sequence length="436" mass="51424">MSSKDLIKTTNEFYDLNERLLMLTGLWPYQEKFEKFCRTCIVNVSLLLALLFEFYRFYTYVFDMKSIVEEFQIFIPLLSGSYCYYNSFFHFELTKKLCDHVIFDCNHLSNKEEIIIMRKYAKENKRFTVGIALIFYFYIIILTSPSVSHIFLYITGETNDTQLILPVAIDTLLLDIRLFYLIFSIQLFILWVITTVAIVNYATFLLCVTHACALLSIIIFKIDQPLKKNSHKLSYDWSSTARYDTYNWIKDIVNHHVNVTEFIDLLNLLCEQIYLIQMMLGTLCFTTDYIYILQISDLIKNINEAILCIIYIGGSVITIYLNCYIGQRLLDHSASLLENLYQVSFYALPIKYQKDLSMLLMRSLKPCMLSFKGMYIVSNDFFARYVQTSLSYAMIYHSFCKSSILQSLCTYIMRCHIPWQFILHGRINHRNGHKRI</sequence>
<name>A0A834J0B0_VESVU</name>
<feature type="transmembrane region" description="Helical" evidence="10">
    <location>
        <begin position="127"/>
        <end position="154"/>
    </location>
</feature>
<evidence type="ECO:0000256" key="2">
    <source>
        <dbReference type="ARBA" id="ARBA00022475"/>
    </source>
</evidence>
<organism evidence="11 12">
    <name type="scientific">Vespula vulgaris</name>
    <name type="common">Yellow jacket</name>
    <name type="synonym">Wasp</name>
    <dbReference type="NCBI Taxonomy" id="7454"/>
    <lineage>
        <taxon>Eukaryota</taxon>
        <taxon>Metazoa</taxon>
        <taxon>Ecdysozoa</taxon>
        <taxon>Arthropoda</taxon>
        <taxon>Hexapoda</taxon>
        <taxon>Insecta</taxon>
        <taxon>Pterygota</taxon>
        <taxon>Neoptera</taxon>
        <taxon>Endopterygota</taxon>
        <taxon>Hymenoptera</taxon>
        <taxon>Apocrita</taxon>
        <taxon>Aculeata</taxon>
        <taxon>Vespoidea</taxon>
        <taxon>Vespidae</taxon>
        <taxon>Vespinae</taxon>
        <taxon>Vespula</taxon>
    </lineage>
</organism>
<keyword evidence="4 10" id="KW-0812">Transmembrane</keyword>
<evidence type="ECO:0000256" key="9">
    <source>
        <dbReference type="ARBA" id="ARBA00023224"/>
    </source>
</evidence>
<comment type="similarity">
    <text evidence="10">Belongs to the insect chemoreceptor superfamily. Heteromeric odorant receptor channel (TC 1.A.69) family.</text>
</comment>
<evidence type="ECO:0000256" key="4">
    <source>
        <dbReference type="ARBA" id="ARBA00022692"/>
    </source>
</evidence>
<keyword evidence="3 10" id="KW-0716">Sensory transduction</keyword>
<keyword evidence="2" id="KW-1003">Cell membrane</keyword>
<keyword evidence="5 10" id="KW-0552">Olfaction</keyword>
<feature type="transmembrane region" description="Helical" evidence="10">
    <location>
        <begin position="174"/>
        <end position="194"/>
    </location>
</feature>
<evidence type="ECO:0000256" key="5">
    <source>
        <dbReference type="ARBA" id="ARBA00022725"/>
    </source>
</evidence>
<dbReference type="AlphaFoldDB" id="A0A834J0B0"/>
<evidence type="ECO:0000313" key="12">
    <source>
        <dbReference type="Proteomes" id="UP000614350"/>
    </source>
</evidence>
<comment type="caution">
    <text evidence="11">The sequence shown here is derived from an EMBL/GenBank/DDBJ whole genome shotgun (WGS) entry which is preliminary data.</text>
</comment>
<evidence type="ECO:0000256" key="1">
    <source>
        <dbReference type="ARBA" id="ARBA00004651"/>
    </source>
</evidence>